<accession>A0ABX1B180</accession>
<dbReference type="Proteomes" id="UP000696294">
    <property type="component" value="Unassembled WGS sequence"/>
</dbReference>
<keyword evidence="3" id="KW-1185">Reference proteome</keyword>
<gene>
    <name evidence="2" type="ORF">HCN51_14255</name>
</gene>
<feature type="transmembrane region" description="Helical" evidence="1">
    <location>
        <begin position="295"/>
        <end position="316"/>
    </location>
</feature>
<dbReference type="EMBL" id="JAATEP010000008">
    <property type="protein sequence ID" value="NJP90602.1"/>
    <property type="molecule type" value="Genomic_DNA"/>
</dbReference>
<feature type="transmembrane region" description="Helical" evidence="1">
    <location>
        <begin position="322"/>
        <end position="339"/>
    </location>
</feature>
<evidence type="ECO:0000313" key="3">
    <source>
        <dbReference type="Proteomes" id="UP000696294"/>
    </source>
</evidence>
<keyword evidence="1" id="KW-1133">Transmembrane helix</keyword>
<sequence length="414" mass="45692">MQDWLYHRLTQDYPALRAPELGADAADVLAKGGYILPILDGLDEVGEMVRAEIITALNGSLKYSDQLILTSRSIEFAAAVAAAGRPLTGAAVITPTQLTSQNAARYLRACLPTTPTTPWQKVLSALESHDAPALAELTATPLGLWLVRTVYTAGRADPTPLIETFGRHTRALRVHLLDQLIPALIQTRTPSQDPGDYFRPRHRWDPEATRRYLVTLACIFDPLVTRDIAWWGIPDATHVPLVPNPETYPWGSDMESDIDLAVSVSLMRPEPLDLTPISTPVSSWRSSRAATLRSISTVGLGYMFVGIGAGFAIGLLPEIDPMPELGAIFTFLSIAGYVARTAKRSAWLATSSAARRLAIRQRLPRRIMLFLEDAHRLGLLRAVGPVYQFRHAVLHDHFATAYPDDRWQRPKSNL</sequence>
<protein>
    <submittedName>
        <fullName evidence="2">Uncharacterized protein</fullName>
    </submittedName>
</protein>
<organism evidence="2 3">
    <name type="scientific">Nonomuraea composti</name>
    <dbReference type="NCBI Taxonomy" id="2720023"/>
    <lineage>
        <taxon>Bacteria</taxon>
        <taxon>Bacillati</taxon>
        <taxon>Actinomycetota</taxon>
        <taxon>Actinomycetes</taxon>
        <taxon>Streptosporangiales</taxon>
        <taxon>Streptosporangiaceae</taxon>
        <taxon>Nonomuraea</taxon>
    </lineage>
</organism>
<evidence type="ECO:0000256" key="1">
    <source>
        <dbReference type="SAM" id="Phobius"/>
    </source>
</evidence>
<evidence type="ECO:0000313" key="2">
    <source>
        <dbReference type="EMBL" id="NJP90602.1"/>
    </source>
</evidence>
<name>A0ABX1B180_9ACTN</name>
<keyword evidence="1" id="KW-0472">Membrane</keyword>
<comment type="caution">
    <text evidence="2">The sequence shown here is derived from an EMBL/GenBank/DDBJ whole genome shotgun (WGS) entry which is preliminary data.</text>
</comment>
<proteinExistence type="predicted"/>
<keyword evidence="1" id="KW-0812">Transmembrane</keyword>
<dbReference type="RefSeq" id="WP_168010119.1">
    <property type="nucleotide sequence ID" value="NZ_JAATEP010000008.1"/>
</dbReference>
<reference evidence="2 3" key="1">
    <citation type="submission" date="2020-03" db="EMBL/GenBank/DDBJ databases">
        <title>WGS of actinomycetes isolated from Thailand.</title>
        <authorList>
            <person name="Thawai C."/>
        </authorList>
    </citation>
    <scope>NUCLEOTIDE SEQUENCE [LARGE SCALE GENOMIC DNA]</scope>
    <source>
        <strain evidence="2 3">FMUSA5-5</strain>
    </source>
</reference>